<evidence type="ECO:0000313" key="4">
    <source>
        <dbReference type="Proteomes" id="UP001217089"/>
    </source>
</evidence>
<dbReference type="Gene3D" id="1.10.443.10">
    <property type="entry name" value="Intergrase catalytic core"/>
    <property type="match status" value="1"/>
</dbReference>
<accession>A0ABQ9FDB4</accession>
<protein>
    <submittedName>
        <fullName evidence="3">Uncharacterized protein</fullName>
    </submittedName>
</protein>
<dbReference type="InterPro" id="IPR011010">
    <property type="entry name" value="DNA_brk_join_enz"/>
</dbReference>
<dbReference type="Gene3D" id="1.10.150.130">
    <property type="match status" value="1"/>
</dbReference>
<keyword evidence="1" id="KW-0238">DNA-binding</keyword>
<evidence type="ECO:0000256" key="2">
    <source>
        <dbReference type="ARBA" id="ARBA00023172"/>
    </source>
</evidence>
<evidence type="ECO:0000256" key="1">
    <source>
        <dbReference type="ARBA" id="ARBA00023125"/>
    </source>
</evidence>
<keyword evidence="4" id="KW-1185">Reference proteome</keyword>
<dbReference type="InterPro" id="IPR010998">
    <property type="entry name" value="Integrase_recombinase_N"/>
</dbReference>
<gene>
    <name evidence="3" type="ORF">KUTeg_007472</name>
</gene>
<comment type="caution">
    <text evidence="3">The sequence shown here is derived from an EMBL/GenBank/DDBJ whole genome shotgun (WGS) entry which is preliminary data.</text>
</comment>
<dbReference type="InterPro" id="IPR052925">
    <property type="entry name" value="Phage_Integrase-like_Recomb"/>
</dbReference>
<dbReference type="InterPro" id="IPR013762">
    <property type="entry name" value="Integrase-like_cat_sf"/>
</dbReference>
<dbReference type="SUPFAM" id="SSF56349">
    <property type="entry name" value="DNA breaking-rejoining enzymes"/>
    <property type="match status" value="1"/>
</dbReference>
<evidence type="ECO:0000313" key="3">
    <source>
        <dbReference type="EMBL" id="KAJ8315322.1"/>
    </source>
</evidence>
<organism evidence="3 4">
    <name type="scientific">Tegillarca granosa</name>
    <name type="common">Malaysian cockle</name>
    <name type="synonym">Anadara granosa</name>
    <dbReference type="NCBI Taxonomy" id="220873"/>
    <lineage>
        <taxon>Eukaryota</taxon>
        <taxon>Metazoa</taxon>
        <taxon>Spiralia</taxon>
        <taxon>Lophotrochozoa</taxon>
        <taxon>Mollusca</taxon>
        <taxon>Bivalvia</taxon>
        <taxon>Autobranchia</taxon>
        <taxon>Pteriomorphia</taxon>
        <taxon>Arcoida</taxon>
        <taxon>Arcoidea</taxon>
        <taxon>Arcidae</taxon>
        <taxon>Tegillarca</taxon>
    </lineage>
</organism>
<reference evidence="3 4" key="1">
    <citation type="submission" date="2022-12" db="EMBL/GenBank/DDBJ databases">
        <title>Chromosome-level genome of Tegillarca granosa.</title>
        <authorList>
            <person name="Kim J."/>
        </authorList>
    </citation>
    <scope>NUCLEOTIDE SEQUENCE [LARGE SCALE GENOMIC DNA]</scope>
    <source>
        <strain evidence="3">Teg-2019</strain>
        <tissue evidence="3">Adductor muscle</tissue>
    </source>
</reference>
<dbReference type="EMBL" id="JARBDR010000337">
    <property type="protein sequence ID" value="KAJ8315322.1"/>
    <property type="molecule type" value="Genomic_DNA"/>
</dbReference>
<dbReference type="PANTHER" id="PTHR34605:SF6">
    <property type="entry name" value="TYR RECOMBINASE DOMAIN-CONTAINING PROTEIN"/>
    <property type="match status" value="1"/>
</dbReference>
<dbReference type="Proteomes" id="UP001217089">
    <property type="component" value="Unassembled WGS sequence"/>
</dbReference>
<keyword evidence="2" id="KW-0233">DNA recombination</keyword>
<dbReference type="PANTHER" id="PTHR34605">
    <property type="entry name" value="PHAGE_INTEGRASE DOMAIN-CONTAINING PROTEIN"/>
    <property type="match status" value="1"/>
</dbReference>
<name>A0ABQ9FDB4_TEGGR</name>
<proteinExistence type="predicted"/>
<dbReference type="SUPFAM" id="SSF47823">
    <property type="entry name" value="lambda integrase-like, N-terminal domain"/>
    <property type="match status" value="1"/>
</dbReference>
<sequence>MCKIFSKGIWQFNVKEAYLKELADKLRSVVLQSRQDNTVRQYMYGFQKFKKWTDMFQETCALLAKPLHVSLYLLSIMQSSNTCSPVNSAFYSISWAHKLAGYVDPMSDVLPKSVKEAASRILGHGTNRKQPVTAYATKINHFSINNLSNLRLKAMCLIAFSGFFRFAELCCIKAHDIVFEPSYVKISVEKSKNDVYRGGKWVLITKTGNSTCPYSALLLYIQAANISTSSDDFVFRQLTYF</sequence>